<dbReference type="RefSeq" id="WP_290358164.1">
    <property type="nucleotide sequence ID" value="NZ_JAUHHC010000002.1"/>
</dbReference>
<gene>
    <name evidence="5" type="ORF">QWJ38_06025</name>
</gene>
<dbReference type="Proteomes" id="UP001228044">
    <property type="component" value="Unassembled WGS sequence"/>
</dbReference>
<dbReference type="SMART" id="SM00866">
    <property type="entry name" value="UTRA"/>
    <property type="match status" value="1"/>
</dbReference>
<keyword evidence="1" id="KW-0805">Transcription regulation</keyword>
<evidence type="ECO:0000313" key="5">
    <source>
        <dbReference type="EMBL" id="MDN3919838.1"/>
    </source>
</evidence>
<dbReference type="InterPro" id="IPR036388">
    <property type="entry name" value="WH-like_DNA-bd_sf"/>
</dbReference>
<feature type="domain" description="HTH gntR-type" evidence="4">
    <location>
        <begin position="12"/>
        <end position="80"/>
    </location>
</feature>
<dbReference type="Gene3D" id="3.40.1410.10">
    <property type="entry name" value="Chorismate lyase-like"/>
    <property type="match status" value="1"/>
</dbReference>
<name>A0ABT8DPA1_9BURK</name>
<dbReference type="InterPro" id="IPR028978">
    <property type="entry name" value="Chorismate_lyase_/UTRA_dom_sf"/>
</dbReference>
<evidence type="ECO:0000256" key="3">
    <source>
        <dbReference type="ARBA" id="ARBA00023163"/>
    </source>
</evidence>
<evidence type="ECO:0000313" key="6">
    <source>
        <dbReference type="Proteomes" id="UP001228044"/>
    </source>
</evidence>
<reference evidence="5 6" key="1">
    <citation type="submission" date="2023-06" db="EMBL/GenBank/DDBJ databases">
        <title>Pelomonas sp. PFR6 16S ribosomal RNA gene Genome sequencing and assembly.</title>
        <authorList>
            <person name="Woo H."/>
        </authorList>
    </citation>
    <scope>NUCLEOTIDE SEQUENCE [LARGE SCALE GENOMIC DNA]</scope>
    <source>
        <strain evidence="5 6">PFR6</strain>
    </source>
</reference>
<dbReference type="PANTHER" id="PTHR44846:SF1">
    <property type="entry name" value="MANNOSYL-D-GLYCERATE TRANSPORT_METABOLISM SYSTEM REPRESSOR MNGR-RELATED"/>
    <property type="match status" value="1"/>
</dbReference>
<dbReference type="SUPFAM" id="SSF46785">
    <property type="entry name" value="Winged helix' DNA-binding domain"/>
    <property type="match status" value="1"/>
</dbReference>
<dbReference type="SUPFAM" id="SSF64288">
    <property type="entry name" value="Chorismate lyase-like"/>
    <property type="match status" value="1"/>
</dbReference>
<dbReference type="Pfam" id="PF07702">
    <property type="entry name" value="UTRA"/>
    <property type="match status" value="1"/>
</dbReference>
<keyword evidence="3" id="KW-0804">Transcription</keyword>
<sequence>MTAPLATSTPPLTLHGRIREDLRERIVRGVLRPNDRVPSESELMLQYGVSRITVRQALGDLQHARMIFKVAGKGSFVAAPKPFQDLDRLQGFAEAMNASGHRTFNRLLQLRAEPASAAVARALALPRGTLVTALQRVRYLDDRPVSVDFSWLPLSLGSRLRREDLSNRDIFAMLETELATPLGHAELAIDAVPAPADIAARLDLATGMPVLHIERLTHDRDGRPVDHEHLYCRSDHFQYRLRLHRA</sequence>
<dbReference type="CDD" id="cd07377">
    <property type="entry name" value="WHTH_GntR"/>
    <property type="match status" value="1"/>
</dbReference>
<accession>A0ABT8DPA1</accession>
<dbReference type="PANTHER" id="PTHR44846">
    <property type="entry name" value="MANNOSYL-D-GLYCERATE TRANSPORT/METABOLISM SYSTEM REPRESSOR MNGR-RELATED"/>
    <property type="match status" value="1"/>
</dbReference>
<dbReference type="InterPro" id="IPR036390">
    <property type="entry name" value="WH_DNA-bd_sf"/>
</dbReference>
<comment type="caution">
    <text evidence="5">The sequence shown here is derived from an EMBL/GenBank/DDBJ whole genome shotgun (WGS) entry which is preliminary data.</text>
</comment>
<organism evidence="5 6">
    <name type="scientific">Roseateles violae</name>
    <dbReference type="NCBI Taxonomy" id="3058042"/>
    <lineage>
        <taxon>Bacteria</taxon>
        <taxon>Pseudomonadati</taxon>
        <taxon>Pseudomonadota</taxon>
        <taxon>Betaproteobacteria</taxon>
        <taxon>Burkholderiales</taxon>
        <taxon>Sphaerotilaceae</taxon>
        <taxon>Roseateles</taxon>
    </lineage>
</organism>
<evidence type="ECO:0000259" key="4">
    <source>
        <dbReference type="PROSITE" id="PS50949"/>
    </source>
</evidence>
<keyword evidence="2" id="KW-0238">DNA-binding</keyword>
<keyword evidence="6" id="KW-1185">Reference proteome</keyword>
<proteinExistence type="predicted"/>
<dbReference type="SMART" id="SM00345">
    <property type="entry name" value="HTH_GNTR"/>
    <property type="match status" value="1"/>
</dbReference>
<dbReference type="Pfam" id="PF00392">
    <property type="entry name" value="GntR"/>
    <property type="match status" value="1"/>
</dbReference>
<dbReference type="InterPro" id="IPR050679">
    <property type="entry name" value="Bact_HTH_transcr_reg"/>
</dbReference>
<dbReference type="InterPro" id="IPR000524">
    <property type="entry name" value="Tscrpt_reg_HTH_GntR"/>
</dbReference>
<dbReference type="EMBL" id="JAUHHC010000002">
    <property type="protein sequence ID" value="MDN3919838.1"/>
    <property type="molecule type" value="Genomic_DNA"/>
</dbReference>
<dbReference type="InterPro" id="IPR011663">
    <property type="entry name" value="UTRA"/>
</dbReference>
<dbReference type="Gene3D" id="1.10.10.10">
    <property type="entry name" value="Winged helix-like DNA-binding domain superfamily/Winged helix DNA-binding domain"/>
    <property type="match status" value="1"/>
</dbReference>
<dbReference type="PROSITE" id="PS50949">
    <property type="entry name" value="HTH_GNTR"/>
    <property type="match status" value="1"/>
</dbReference>
<evidence type="ECO:0000256" key="2">
    <source>
        <dbReference type="ARBA" id="ARBA00023125"/>
    </source>
</evidence>
<evidence type="ECO:0000256" key="1">
    <source>
        <dbReference type="ARBA" id="ARBA00023015"/>
    </source>
</evidence>
<protein>
    <submittedName>
        <fullName evidence="5">GntR family transcriptional regulator</fullName>
    </submittedName>
</protein>
<dbReference type="PRINTS" id="PR00035">
    <property type="entry name" value="HTHGNTR"/>
</dbReference>